<evidence type="ECO:0000259" key="2">
    <source>
        <dbReference type="Pfam" id="PF09816"/>
    </source>
</evidence>
<proteinExistence type="predicted"/>
<feature type="compositionally biased region" description="Basic and acidic residues" evidence="1">
    <location>
        <begin position="284"/>
        <end position="294"/>
    </location>
</feature>
<dbReference type="Pfam" id="PF09816">
    <property type="entry name" value="EAF"/>
    <property type="match status" value="1"/>
</dbReference>
<reference evidence="3 4" key="1">
    <citation type="submission" date="2024-09" db="EMBL/GenBank/DDBJ databases">
        <title>Itraconazole resistance in Madurella fahalii resulting from another homologue of gene encoding cytochrome P450 14-alpha sterol demethylase (CYP51).</title>
        <authorList>
            <person name="Yoshioka I."/>
            <person name="Fahal A.H."/>
            <person name="Kaneko S."/>
            <person name="Yaguchi T."/>
        </authorList>
    </citation>
    <scope>NUCLEOTIDE SEQUENCE [LARGE SCALE GENOMIC DNA]</scope>
    <source>
        <strain evidence="3 4">IFM 68171</strain>
    </source>
</reference>
<dbReference type="RefSeq" id="XP_070913854.1">
    <property type="nucleotide sequence ID" value="XM_071057753.1"/>
</dbReference>
<gene>
    <name evidence="3" type="ORF">MFIFM68171_02331</name>
</gene>
<feature type="region of interest" description="Disordered" evidence="1">
    <location>
        <begin position="130"/>
        <end position="391"/>
    </location>
</feature>
<feature type="compositionally biased region" description="Low complexity" evidence="1">
    <location>
        <begin position="179"/>
        <end position="191"/>
    </location>
</feature>
<dbReference type="GeneID" id="98173076"/>
<dbReference type="Proteomes" id="UP001628179">
    <property type="component" value="Unassembled WGS sequence"/>
</dbReference>
<comment type="caution">
    <text evidence="3">The sequence shown here is derived from an EMBL/GenBank/DDBJ whole genome shotgun (WGS) entry which is preliminary data.</text>
</comment>
<feature type="compositionally biased region" description="Basic and acidic residues" evidence="1">
    <location>
        <begin position="370"/>
        <end position="391"/>
    </location>
</feature>
<feature type="compositionally biased region" description="Polar residues" evidence="1">
    <location>
        <begin position="238"/>
        <end position="252"/>
    </location>
</feature>
<protein>
    <recommendedName>
        <fullName evidence="2">Transcription elongation factor Eaf N-terminal domain-containing protein</fullName>
    </recommendedName>
</protein>
<organism evidence="3 4">
    <name type="scientific">Madurella fahalii</name>
    <dbReference type="NCBI Taxonomy" id="1157608"/>
    <lineage>
        <taxon>Eukaryota</taxon>
        <taxon>Fungi</taxon>
        <taxon>Dikarya</taxon>
        <taxon>Ascomycota</taxon>
        <taxon>Pezizomycotina</taxon>
        <taxon>Sordariomycetes</taxon>
        <taxon>Sordariomycetidae</taxon>
        <taxon>Sordariales</taxon>
        <taxon>Sordariales incertae sedis</taxon>
        <taxon>Madurella</taxon>
    </lineage>
</organism>
<accession>A0ABQ0G2Y8</accession>
<keyword evidence="4" id="KW-1185">Reference proteome</keyword>
<feature type="compositionally biased region" description="Basic and acidic residues" evidence="1">
    <location>
        <begin position="348"/>
        <end position="358"/>
    </location>
</feature>
<evidence type="ECO:0000313" key="3">
    <source>
        <dbReference type="EMBL" id="GAB1312121.1"/>
    </source>
</evidence>
<feature type="compositionally biased region" description="Acidic residues" evidence="1">
    <location>
        <begin position="295"/>
        <end position="312"/>
    </location>
</feature>
<dbReference type="EMBL" id="BAAFSV010000001">
    <property type="protein sequence ID" value="GAB1312121.1"/>
    <property type="molecule type" value="Genomic_DNA"/>
</dbReference>
<evidence type="ECO:0000256" key="1">
    <source>
        <dbReference type="SAM" id="MobiDB-lite"/>
    </source>
</evidence>
<feature type="compositionally biased region" description="Basic and acidic residues" evidence="1">
    <location>
        <begin position="205"/>
        <end position="215"/>
    </location>
</feature>
<feature type="compositionally biased region" description="Polar residues" evidence="1">
    <location>
        <begin position="159"/>
        <end position="168"/>
    </location>
</feature>
<evidence type="ECO:0000313" key="4">
    <source>
        <dbReference type="Proteomes" id="UP001628179"/>
    </source>
</evidence>
<name>A0ABQ0G2Y8_9PEZI</name>
<feature type="compositionally biased region" description="Basic and acidic residues" evidence="1">
    <location>
        <begin position="259"/>
        <end position="270"/>
    </location>
</feature>
<feature type="compositionally biased region" description="Acidic residues" evidence="1">
    <location>
        <begin position="359"/>
        <end position="369"/>
    </location>
</feature>
<feature type="domain" description="Transcription elongation factor Eaf N-terminal" evidence="2">
    <location>
        <begin position="15"/>
        <end position="115"/>
    </location>
</feature>
<sequence length="391" mass="42692">MAAAGLIDPTKPGRYPVILSDALLGKPSKEAYTGIRYNHRPTLSSDTAPGTARLKKSAKDGSYNLGFDDQGNKYQYNGIRTTDDGNYVLIFDPARKAFVLHRVDSTFHMNLTRTPTDTNAESLRKQFPHLDVKSGAASKPQKGKAADRAGTSKAATARAENTSKTKASSKPDKKNKTVSLTLPDPSASSAAPTPPSPSRQQQGKKKAEPSGKSDARATSPVESEGDDDVLTVEYPGGNPSSFQPAMNFSSANAVPLTRRWSEFAREIRGETDDEEMSDAPNAREGGDYREHSEEEGYEEEEEEDDDDEEDEESPRKMPHPADNYTMTNPVAVEPIRYEFDSESEDGDGDGKGNGHGDENGDEDFGDLEAEMLKEFDKVQNEGHESEVSEEE</sequence>
<dbReference type="InterPro" id="IPR019194">
    <property type="entry name" value="Tscrpt_elong_fac_Eaf_N"/>
</dbReference>